<evidence type="ECO:0000313" key="5">
    <source>
        <dbReference type="Proteomes" id="UP000617628"/>
    </source>
</evidence>
<dbReference type="InterPro" id="IPR051750">
    <property type="entry name" value="Trans-sulfuration_enzymes"/>
</dbReference>
<dbReference type="Proteomes" id="UP000617628">
    <property type="component" value="Unassembled WGS sequence"/>
</dbReference>
<dbReference type="InterPro" id="IPR000277">
    <property type="entry name" value="Cys/Met-Metab_PyrdxlP-dep_enz"/>
</dbReference>
<comment type="caution">
    <text evidence="4">The sequence shown here is derived from an EMBL/GenBank/DDBJ whole genome shotgun (WGS) entry which is preliminary data.</text>
</comment>
<dbReference type="InterPro" id="IPR015422">
    <property type="entry name" value="PyrdxlP-dep_Trfase_small"/>
</dbReference>
<dbReference type="Gene3D" id="3.40.640.10">
    <property type="entry name" value="Type I PLP-dependent aspartate aminotransferase-like (Major domain)"/>
    <property type="match status" value="1"/>
</dbReference>
<dbReference type="GO" id="GO:0030170">
    <property type="term" value="F:pyridoxal phosphate binding"/>
    <property type="evidence" value="ECO:0007669"/>
    <property type="project" value="InterPro"/>
</dbReference>
<name>A0A934S073_9BACT</name>
<dbReference type="PANTHER" id="PTHR42699:SF1">
    <property type="entry name" value="CYSTATHIONINE GAMMA-SYNTHASE-RELATED"/>
    <property type="match status" value="1"/>
</dbReference>
<reference evidence="4" key="1">
    <citation type="submission" date="2021-01" db="EMBL/GenBank/DDBJ databases">
        <title>Modified the classification status of verrucomicrobia.</title>
        <authorList>
            <person name="Feng X."/>
        </authorList>
    </citation>
    <scope>NUCLEOTIDE SEQUENCE</scope>
    <source>
        <strain evidence="4">KCTC 13126</strain>
    </source>
</reference>
<dbReference type="InterPro" id="IPR015424">
    <property type="entry name" value="PyrdxlP-dep_Trfase"/>
</dbReference>
<dbReference type="Gene3D" id="3.90.1150.10">
    <property type="entry name" value="Aspartate Aminotransferase, domain 1"/>
    <property type="match status" value="1"/>
</dbReference>
<sequence length="499" mass="55081">MSAGQHLPLGQAIPNSLHAVSVSIPTMADVIGYEEKNPETLSKLTSGYPRFVLHTFLRQVEAHWQRLFETPDHSYWPTSSEGMAKRLQAHLSEVPSKLIVHRGVSALRIPTAPQTNLEAKAFLQHVGGFLSARQAEDYLVTEGALESAPKEDLYEGDPVARIRDELAPLHGVDPASITLSNTGMNAFFAAFEVVRSIQYPKGRKSWIKLGWLYTDTMHILDKLSGEEATNLELLDILDLDTLEKMLEERGNSIAGIVTETPTNPLIQTCDLDRISKLATQYGIYFIVDPTVASPANIEVEPYADIIVNSLTKYAANEGDVMLGSIAVTDHCPQKDEILSFIRDDVEPPYTRDLHRLAYQISGYQDLVKTVNQSTAKIVEFLESHPKVKSVYWAKQASTRQNFEKLARSPEAAGGLISFEIDGPLAPFYDATPLGKGPSFGMHSTLLCPYIYLAHYSLVTSQEGLETLARANITPELLRLAIGEEPVEEIIAALKIGLEA</sequence>
<dbReference type="PANTHER" id="PTHR42699">
    <property type="match status" value="1"/>
</dbReference>
<evidence type="ECO:0000256" key="2">
    <source>
        <dbReference type="ARBA" id="ARBA00022898"/>
    </source>
</evidence>
<dbReference type="RefSeq" id="WP_200358383.1">
    <property type="nucleotide sequence ID" value="NZ_JAENIL010000064.1"/>
</dbReference>
<accession>A0A934S073</accession>
<organism evidence="4 5">
    <name type="scientific">Pelagicoccus mobilis</name>
    <dbReference type="NCBI Taxonomy" id="415221"/>
    <lineage>
        <taxon>Bacteria</taxon>
        <taxon>Pseudomonadati</taxon>
        <taxon>Verrucomicrobiota</taxon>
        <taxon>Opitutia</taxon>
        <taxon>Puniceicoccales</taxon>
        <taxon>Pelagicoccaceae</taxon>
        <taxon>Pelagicoccus</taxon>
    </lineage>
</organism>
<evidence type="ECO:0000256" key="1">
    <source>
        <dbReference type="ARBA" id="ARBA00001933"/>
    </source>
</evidence>
<protein>
    <submittedName>
        <fullName evidence="4">PLP-dependent transferase</fullName>
    </submittedName>
</protein>
<dbReference type="SUPFAM" id="SSF53383">
    <property type="entry name" value="PLP-dependent transferases"/>
    <property type="match status" value="1"/>
</dbReference>
<dbReference type="GO" id="GO:0003962">
    <property type="term" value="F:cystathionine gamma-synthase activity"/>
    <property type="evidence" value="ECO:0007669"/>
    <property type="project" value="TreeGrafter"/>
</dbReference>
<keyword evidence="4" id="KW-0808">Transferase</keyword>
<evidence type="ECO:0000256" key="3">
    <source>
        <dbReference type="RuleBase" id="RU362118"/>
    </source>
</evidence>
<dbReference type="GO" id="GO:0019346">
    <property type="term" value="P:transsulfuration"/>
    <property type="evidence" value="ECO:0007669"/>
    <property type="project" value="InterPro"/>
</dbReference>
<dbReference type="EMBL" id="JAENIL010000064">
    <property type="protein sequence ID" value="MBK1879962.1"/>
    <property type="molecule type" value="Genomic_DNA"/>
</dbReference>
<dbReference type="InterPro" id="IPR015421">
    <property type="entry name" value="PyrdxlP-dep_Trfase_major"/>
</dbReference>
<proteinExistence type="inferred from homology"/>
<evidence type="ECO:0000313" key="4">
    <source>
        <dbReference type="EMBL" id="MBK1879962.1"/>
    </source>
</evidence>
<dbReference type="Pfam" id="PF01053">
    <property type="entry name" value="Cys_Met_Meta_PP"/>
    <property type="match status" value="1"/>
</dbReference>
<gene>
    <name evidence="4" type="ORF">JIN87_23965</name>
</gene>
<keyword evidence="2 3" id="KW-0663">Pyridoxal phosphate</keyword>
<comment type="similarity">
    <text evidence="3">Belongs to the trans-sulfuration enzymes family.</text>
</comment>
<dbReference type="AlphaFoldDB" id="A0A934S073"/>
<keyword evidence="5" id="KW-1185">Reference proteome</keyword>
<comment type="cofactor">
    <cofactor evidence="1 3">
        <name>pyridoxal 5'-phosphate</name>
        <dbReference type="ChEBI" id="CHEBI:597326"/>
    </cofactor>
</comment>